<protein>
    <submittedName>
        <fullName evidence="3">GerMN domain-containing protein</fullName>
    </submittedName>
</protein>
<name>A0ABX0GXU6_9ACTN</name>
<keyword evidence="1" id="KW-0732">Signal</keyword>
<dbReference type="Proteomes" id="UP000800981">
    <property type="component" value="Unassembled WGS sequence"/>
</dbReference>
<sequence>MRGRRSAALLVAVTLAGCGVREASTPAYVDPAAVPYGLLGSAAPTSTVTGTGELLGGGPAVYFVRDGRLEPTPAPPRSGTGLDQLDQLLDALAAGPPAAQQRRSIGTALPPGVSLRVVGVRAGVATVELAGDPTGSDVDQAPLAVAQIVFTVTSLRGAESVLLTRDGDRLSAPLPDGSLVDRELTAADYATVGG</sequence>
<dbReference type="PROSITE" id="PS51257">
    <property type="entry name" value="PROKAR_LIPOPROTEIN"/>
    <property type="match status" value="1"/>
</dbReference>
<accession>A0ABX0GXU6</accession>
<proteinExistence type="predicted"/>
<dbReference type="Pfam" id="PF10646">
    <property type="entry name" value="Germane"/>
    <property type="match status" value="1"/>
</dbReference>
<evidence type="ECO:0000259" key="2">
    <source>
        <dbReference type="SMART" id="SM00909"/>
    </source>
</evidence>
<gene>
    <name evidence="3" type="ORF">G9H71_17870</name>
</gene>
<reference evidence="3 4" key="1">
    <citation type="submission" date="2020-03" db="EMBL/GenBank/DDBJ databases">
        <title>Two novel Motilibacter sp.</title>
        <authorList>
            <person name="Liu S."/>
        </authorList>
    </citation>
    <scope>NUCLEOTIDE SEQUENCE [LARGE SCALE GENOMIC DNA]</scope>
    <source>
        <strain evidence="3 4">E257</strain>
    </source>
</reference>
<organism evidence="3 4">
    <name type="scientific">Motilibacter deserti</name>
    <dbReference type="NCBI Taxonomy" id="2714956"/>
    <lineage>
        <taxon>Bacteria</taxon>
        <taxon>Bacillati</taxon>
        <taxon>Actinomycetota</taxon>
        <taxon>Actinomycetes</taxon>
        <taxon>Motilibacterales</taxon>
        <taxon>Motilibacteraceae</taxon>
        <taxon>Motilibacter</taxon>
    </lineage>
</organism>
<feature type="chain" id="PRO_5046010469" evidence="1">
    <location>
        <begin position="24"/>
        <end position="194"/>
    </location>
</feature>
<evidence type="ECO:0000313" key="4">
    <source>
        <dbReference type="Proteomes" id="UP000800981"/>
    </source>
</evidence>
<dbReference type="EMBL" id="JAANNP010000043">
    <property type="protein sequence ID" value="NHC15652.1"/>
    <property type="molecule type" value="Genomic_DNA"/>
</dbReference>
<feature type="signal peptide" evidence="1">
    <location>
        <begin position="1"/>
        <end position="23"/>
    </location>
</feature>
<evidence type="ECO:0000313" key="3">
    <source>
        <dbReference type="EMBL" id="NHC15652.1"/>
    </source>
</evidence>
<keyword evidence="4" id="KW-1185">Reference proteome</keyword>
<dbReference type="RefSeq" id="WP_166284145.1">
    <property type="nucleotide sequence ID" value="NZ_JAANNP010000043.1"/>
</dbReference>
<comment type="caution">
    <text evidence="3">The sequence shown here is derived from an EMBL/GenBank/DDBJ whole genome shotgun (WGS) entry which is preliminary data.</text>
</comment>
<dbReference type="SMART" id="SM00909">
    <property type="entry name" value="Germane"/>
    <property type="match status" value="1"/>
</dbReference>
<dbReference type="InterPro" id="IPR019606">
    <property type="entry name" value="GerMN"/>
</dbReference>
<evidence type="ECO:0000256" key="1">
    <source>
        <dbReference type="SAM" id="SignalP"/>
    </source>
</evidence>
<feature type="domain" description="GerMN" evidence="2">
    <location>
        <begin position="85"/>
        <end position="174"/>
    </location>
</feature>